<keyword evidence="4 7" id="KW-0812">Transmembrane</keyword>
<dbReference type="Pfam" id="PF00528">
    <property type="entry name" value="BPD_transp_1"/>
    <property type="match status" value="1"/>
</dbReference>
<keyword evidence="6 7" id="KW-0472">Membrane</keyword>
<evidence type="ECO:0000256" key="6">
    <source>
        <dbReference type="ARBA" id="ARBA00023136"/>
    </source>
</evidence>
<dbReference type="PANTHER" id="PTHR43227">
    <property type="entry name" value="BLL4140 PROTEIN"/>
    <property type="match status" value="1"/>
</dbReference>
<feature type="domain" description="ABC transmembrane type-1" evidence="8">
    <location>
        <begin position="64"/>
        <end position="414"/>
    </location>
</feature>
<feature type="transmembrane region" description="Helical" evidence="7">
    <location>
        <begin position="297"/>
        <end position="317"/>
    </location>
</feature>
<evidence type="ECO:0000256" key="4">
    <source>
        <dbReference type="ARBA" id="ARBA00022692"/>
    </source>
</evidence>
<dbReference type="PANTHER" id="PTHR43227:SF8">
    <property type="entry name" value="DIACETYLCHITOBIOSE UPTAKE SYSTEM PERMEASE PROTEIN DASB"/>
    <property type="match status" value="1"/>
</dbReference>
<feature type="transmembrane region" description="Helical" evidence="7">
    <location>
        <begin position="100"/>
        <end position="121"/>
    </location>
</feature>
<keyword evidence="3" id="KW-1003">Cell membrane</keyword>
<dbReference type="PROSITE" id="PS50928">
    <property type="entry name" value="ABC_TM1"/>
    <property type="match status" value="1"/>
</dbReference>
<dbReference type="InterPro" id="IPR050809">
    <property type="entry name" value="UgpAE/MalFG_permease"/>
</dbReference>
<protein>
    <submittedName>
        <fullName evidence="9">ABC transporter permease</fullName>
    </submittedName>
</protein>
<evidence type="ECO:0000256" key="2">
    <source>
        <dbReference type="ARBA" id="ARBA00022448"/>
    </source>
</evidence>
<dbReference type="Gene3D" id="1.10.3720.10">
    <property type="entry name" value="MetI-like"/>
    <property type="match status" value="2"/>
</dbReference>
<reference evidence="9" key="1">
    <citation type="journal article" date="2014" name="Int. J. Syst. Evol. Microbiol.">
        <title>Complete genome sequence of Corynebacterium casei LMG S-19264T (=DSM 44701T), isolated from a smear-ripened cheese.</title>
        <authorList>
            <consortium name="US DOE Joint Genome Institute (JGI-PGF)"/>
            <person name="Walter F."/>
            <person name="Albersmeier A."/>
            <person name="Kalinowski J."/>
            <person name="Ruckert C."/>
        </authorList>
    </citation>
    <scope>NUCLEOTIDE SEQUENCE</scope>
    <source>
        <strain evidence="9">JCM 19831</strain>
    </source>
</reference>
<keyword evidence="5 7" id="KW-1133">Transmembrane helix</keyword>
<name>A0A917UG63_9ACTN</name>
<dbReference type="AlphaFoldDB" id="A0A917UG63"/>
<accession>A0A917UG63</accession>
<dbReference type="GO" id="GO:0005886">
    <property type="term" value="C:plasma membrane"/>
    <property type="evidence" value="ECO:0007669"/>
    <property type="project" value="UniProtKB-SubCell"/>
</dbReference>
<sequence>MARTTRASPAVWLLAPAALLVVTLVVYPIGHTVWWSFHDADGRDLVGPANYVDVVTTPHIRRALLNNAVWILVAPNLVTAIGLLVAVLAQRVGRTAALRVVLFMPMAISLVSAGITFRLVYDASPDRGILNAAVVGVHDAFVPPSPYPGARPREGQGLVATGGGLETVRTVSGGETVLLPLLGLAPGQLPASARPAAVPAGAGAGVRGVVWSDFTATGGRPGVVDARELGLPEVEVEVLRDGAVVARTRTAADGTFQLPQLTGHGYVVRLAAGNFTEPFAGLTWLGPSLVTPAMIGVYIWIWTGFAMVLITVAAAAIPKETVEAARVDGAGEWQILRRVTVPLMRPTIVVVLLTLTVNVLKVFDLVLVVAPESAQGPASVLALEMWRSSFTDIGRGSALGVLLLVLALPGVLFNIHRLRRSER</sequence>
<dbReference type="GO" id="GO:0055085">
    <property type="term" value="P:transmembrane transport"/>
    <property type="evidence" value="ECO:0007669"/>
    <property type="project" value="InterPro"/>
</dbReference>
<feature type="transmembrane region" description="Helical" evidence="7">
    <location>
        <begin position="347"/>
        <end position="370"/>
    </location>
</feature>
<dbReference type="InterPro" id="IPR000515">
    <property type="entry name" value="MetI-like"/>
</dbReference>
<evidence type="ECO:0000256" key="1">
    <source>
        <dbReference type="ARBA" id="ARBA00004651"/>
    </source>
</evidence>
<dbReference type="CDD" id="cd06261">
    <property type="entry name" value="TM_PBP2"/>
    <property type="match status" value="1"/>
</dbReference>
<keyword evidence="2 7" id="KW-0813">Transport</keyword>
<feature type="transmembrane region" description="Helical" evidence="7">
    <location>
        <begin position="12"/>
        <end position="30"/>
    </location>
</feature>
<keyword evidence="10" id="KW-1185">Reference proteome</keyword>
<gene>
    <name evidence="9" type="ORF">GCM10007977_100980</name>
</gene>
<feature type="transmembrane region" description="Helical" evidence="7">
    <location>
        <begin position="393"/>
        <end position="415"/>
    </location>
</feature>
<evidence type="ECO:0000256" key="5">
    <source>
        <dbReference type="ARBA" id="ARBA00022989"/>
    </source>
</evidence>
<comment type="caution">
    <text evidence="9">The sequence shown here is derived from an EMBL/GenBank/DDBJ whole genome shotgun (WGS) entry which is preliminary data.</text>
</comment>
<reference evidence="9" key="2">
    <citation type="submission" date="2020-09" db="EMBL/GenBank/DDBJ databases">
        <authorList>
            <person name="Sun Q."/>
            <person name="Ohkuma M."/>
        </authorList>
    </citation>
    <scope>NUCLEOTIDE SEQUENCE</scope>
    <source>
        <strain evidence="9">JCM 19831</strain>
    </source>
</reference>
<organism evidence="9 10">
    <name type="scientific">Dactylosporangium sucinum</name>
    <dbReference type="NCBI Taxonomy" id="1424081"/>
    <lineage>
        <taxon>Bacteria</taxon>
        <taxon>Bacillati</taxon>
        <taxon>Actinomycetota</taxon>
        <taxon>Actinomycetes</taxon>
        <taxon>Micromonosporales</taxon>
        <taxon>Micromonosporaceae</taxon>
        <taxon>Dactylosporangium</taxon>
    </lineage>
</organism>
<dbReference type="SUPFAM" id="SSF161098">
    <property type="entry name" value="MetI-like"/>
    <property type="match status" value="1"/>
</dbReference>
<comment type="subcellular location">
    <subcellularLocation>
        <location evidence="1 7">Cell membrane</location>
        <topology evidence="1 7">Multi-pass membrane protein</topology>
    </subcellularLocation>
</comment>
<evidence type="ECO:0000256" key="3">
    <source>
        <dbReference type="ARBA" id="ARBA00022475"/>
    </source>
</evidence>
<dbReference type="EMBL" id="BMPI01000092">
    <property type="protein sequence ID" value="GGM83437.1"/>
    <property type="molecule type" value="Genomic_DNA"/>
</dbReference>
<evidence type="ECO:0000313" key="10">
    <source>
        <dbReference type="Proteomes" id="UP000642070"/>
    </source>
</evidence>
<evidence type="ECO:0000313" key="9">
    <source>
        <dbReference type="EMBL" id="GGM83437.1"/>
    </source>
</evidence>
<proteinExistence type="inferred from homology"/>
<dbReference type="Proteomes" id="UP000642070">
    <property type="component" value="Unassembled WGS sequence"/>
</dbReference>
<evidence type="ECO:0000256" key="7">
    <source>
        <dbReference type="RuleBase" id="RU363032"/>
    </source>
</evidence>
<dbReference type="SUPFAM" id="SSF49478">
    <property type="entry name" value="Cna protein B-type domain"/>
    <property type="match status" value="1"/>
</dbReference>
<comment type="similarity">
    <text evidence="7">Belongs to the binding-protein-dependent transport system permease family.</text>
</comment>
<evidence type="ECO:0000259" key="8">
    <source>
        <dbReference type="PROSITE" id="PS50928"/>
    </source>
</evidence>
<feature type="transmembrane region" description="Helical" evidence="7">
    <location>
        <begin position="68"/>
        <end position="88"/>
    </location>
</feature>
<dbReference type="InterPro" id="IPR035906">
    <property type="entry name" value="MetI-like_sf"/>
</dbReference>